<dbReference type="SUPFAM" id="SSF48452">
    <property type="entry name" value="TPR-like"/>
    <property type="match status" value="1"/>
</dbReference>
<dbReference type="InterPro" id="IPR009060">
    <property type="entry name" value="UBA-like_sf"/>
</dbReference>
<dbReference type="EMBL" id="KZ819336">
    <property type="protein sequence ID" value="PWN18479.1"/>
    <property type="molecule type" value="Genomic_DNA"/>
</dbReference>
<dbReference type="GO" id="GO:0072318">
    <property type="term" value="P:clathrin coat disassembly"/>
    <property type="evidence" value="ECO:0007669"/>
    <property type="project" value="TreeGrafter"/>
</dbReference>
<feature type="compositionally biased region" description="Low complexity" evidence="1">
    <location>
        <begin position="13"/>
        <end position="27"/>
    </location>
</feature>
<dbReference type="PANTHER" id="PTHR23172:SF19">
    <property type="entry name" value="J DOMAIN-CONTAINING PROTEIN"/>
    <property type="match status" value="1"/>
</dbReference>
<feature type="compositionally biased region" description="Pro residues" evidence="1">
    <location>
        <begin position="273"/>
        <end position="282"/>
    </location>
</feature>
<dbReference type="GO" id="GO:0031982">
    <property type="term" value="C:vesicle"/>
    <property type="evidence" value="ECO:0007669"/>
    <property type="project" value="TreeGrafter"/>
</dbReference>
<feature type="domain" description="UBA" evidence="2">
    <location>
        <begin position="278"/>
        <end position="320"/>
    </location>
</feature>
<feature type="region of interest" description="Disordered" evidence="1">
    <location>
        <begin position="1"/>
        <end position="39"/>
    </location>
</feature>
<feature type="region of interest" description="Disordered" evidence="1">
    <location>
        <begin position="56"/>
        <end position="80"/>
    </location>
</feature>
<dbReference type="OrthoDB" id="1717591at2759"/>
<dbReference type="InterPro" id="IPR011990">
    <property type="entry name" value="TPR-like_helical_dom_sf"/>
</dbReference>
<feature type="region of interest" description="Disordered" evidence="1">
    <location>
        <begin position="94"/>
        <end position="285"/>
    </location>
</feature>
<sequence length="971" mass="102479">MDDLFDLDWQKDSSASSASSGKQAASSRPQAHVAPTAAASKQYSSYNFDALTRSLPSASAAPSPTIPRAAVPATTKPLPVTSAADDAFSSLLSSFGTPSSASNANASMADRQKASQVGPGSLNNKTSDAWSSHADWESLGQSASQAQPPKQTSATLSKPAVDPFDALDAFISAPESSRPVGGTQKLAFQQQPRRQTPKDPFDFSFDEDPGEGQSSALGGASSPAPPAVHSTIDDESDDDFLGVLGKPVQQKPTRTTHNERPRASVQRAAPAASPRPPSPPPHLLGQIVEMGFSPLEARKALAQTTTGLDVEAALESLLNGGRQGSRTQEDEDRRMAQQLQGEDGRDMEMEEYEERERQRRAARRGKQTRAAPRRDDGLAVPASSSPAGRRSPRNGAAGAGEEDFGWQKQADQIYSQASELGATVFTKANAFWSSAKAQAQKSLEERQLGSGANSSGRATPSNVAEAAGSGRASPAIDGGVAAAKAWARRWGANSPKPSERKEWEGKPRWMVEAEMAENEAKSGDTSQEVAPPSSGGEVFKDSDNEDEVAPSFVPSTNRRKDPGEPAARAEPVAQQSNLWDDAPPSARFKASTAAAKEEAGPKAYLSSARWAASSRSGPSSSTAPQPAARSVRETPVINKIARSLCPDDTSPMDATAASLKTRGNDAFKQGAYGEAEAAYSAAIERLSEQSLRRIPLLNNRSNARLKNGDAPAASRDAGAVLQLICSGGEAMFEPSNLEALPAPLSGEVNLRDAYSKALLRRAQAGEMLEKWIPALKDWTLLERYEKEQGSGAASGFKNMKSAQDGIKRCRGMMGSDRGAGGGPGSTASARRATASRQAAKSAAVSAVSKAEQAGRDRVRAANAAQAAEEAAADSLKDSIDARVNAWKAGKETNIRALLSSLENVVWESLGWKKVGMHEVITDAQVKKAYTRAMIKLHPDKLTPQSTALEHRLIGSAVFAVLNEAFAASTSK</sequence>
<dbReference type="GO" id="GO:0030276">
    <property type="term" value="F:clathrin binding"/>
    <property type="evidence" value="ECO:0007669"/>
    <property type="project" value="TreeGrafter"/>
</dbReference>
<keyword evidence="4" id="KW-1185">Reference proteome</keyword>
<feature type="compositionally biased region" description="Polar residues" evidence="1">
    <location>
        <begin position="121"/>
        <end position="130"/>
    </location>
</feature>
<dbReference type="Proteomes" id="UP000245942">
    <property type="component" value="Unassembled WGS sequence"/>
</dbReference>
<dbReference type="SUPFAM" id="SSF46934">
    <property type="entry name" value="UBA-like"/>
    <property type="match status" value="1"/>
</dbReference>
<organism evidence="3 4">
    <name type="scientific">Pseudomicrostroma glucosiphilum</name>
    <dbReference type="NCBI Taxonomy" id="1684307"/>
    <lineage>
        <taxon>Eukaryota</taxon>
        <taxon>Fungi</taxon>
        <taxon>Dikarya</taxon>
        <taxon>Basidiomycota</taxon>
        <taxon>Ustilaginomycotina</taxon>
        <taxon>Exobasidiomycetes</taxon>
        <taxon>Microstromatales</taxon>
        <taxon>Microstromatales incertae sedis</taxon>
        <taxon>Pseudomicrostroma</taxon>
    </lineage>
</organism>
<accession>A0A316TZ14</accession>
<feature type="compositionally biased region" description="Low complexity" evidence="1">
    <location>
        <begin position="478"/>
        <end position="492"/>
    </location>
</feature>
<reference evidence="3 4" key="1">
    <citation type="journal article" date="2018" name="Mol. Biol. Evol.">
        <title>Broad Genomic Sampling Reveals a Smut Pathogenic Ancestry of the Fungal Clade Ustilaginomycotina.</title>
        <authorList>
            <person name="Kijpornyongpan T."/>
            <person name="Mondo S.J."/>
            <person name="Barry K."/>
            <person name="Sandor L."/>
            <person name="Lee J."/>
            <person name="Lipzen A."/>
            <person name="Pangilinan J."/>
            <person name="LaButti K."/>
            <person name="Hainaut M."/>
            <person name="Henrissat B."/>
            <person name="Grigoriev I.V."/>
            <person name="Spatafora J.W."/>
            <person name="Aime M.C."/>
        </authorList>
    </citation>
    <scope>NUCLEOTIDE SEQUENCE [LARGE SCALE GENOMIC DNA]</scope>
    <source>
        <strain evidence="3 4">MCA 4718</strain>
    </source>
</reference>
<dbReference type="Gene3D" id="1.10.287.110">
    <property type="entry name" value="DnaJ domain"/>
    <property type="match status" value="1"/>
</dbReference>
<feature type="compositionally biased region" description="Low complexity" evidence="1">
    <location>
        <begin position="263"/>
        <end position="272"/>
    </location>
</feature>
<dbReference type="RefSeq" id="XP_025345639.1">
    <property type="nucleotide sequence ID" value="XM_025493280.1"/>
</dbReference>
<feature type="compositionally biased region" description="Polar residues" evidence="1">
    <location>
        <begin position="450"/>
        <end position="462"/>
    </location>
</feature>
<evidence type="ECO:0000256" key="1">
    <source>
        <dbReference type="SAM" id="MobiDB-lite"/>
    </source>
</evidence>
<dbReference type="SUPFAM" id="SSF46565">
    <property type="entry name" value="Chaperone J-domain"/>
    <property type="match status" value="1"/>
</dbReference>
<dbReference type="PROSITE" id="PS50030">
    <property type="entry name" value="UBA"/>
    <property type="match status" value="1"/>
</dbReference>
<evidence type="ECO:0000313" key="3">
    <source>
        <dbReference type="EMBL" id="PWN18479.1"/>
    </source>
</evidence>
<feature type="region of interest" description="Disordered" evidence="1">
    <location>
        <begin position="319"/>
        <end position="404"/>
    </location>
</feature>
<protein>
    <recommendedName>
        <fullName evidence="2">UBA domain-containing protein</fullName>
    </recommendedName>
</protein>
<feature type="compositionally biased region" description="Basic and acidic residues" evidence="1">
    <location>
        <begin position="497"/>
        <end position="511"/>
    </location>
</feature>
<dbReference type="Gene3D" id="1.10.8.10">
    <property type="entry name" value="DNA helicase RuvA subunit, C-terminal domain"/>
    <property type="match status" value="1"/>
</dbReference>
<feature type="region of interest" description="Disordered" evidence="1">
    <location>
        <begin position="809"/>
        <end position="835"/>
    </location>
</feature>
<feature type="compositionally biased region" description="Low complexity" evidence="1">
    <location>
        <begin position="379"/>
        <end position="389"/>
    </location>
</feature>
<dbReference type="InterPro" id="IPR015940">
    <property type="entry name" value="UBA"/>
</dbReference>
<dbReference type="CDD" id="cd06257">
    <property type="entry name" value="DnaJ"/>
    <property type="match status" value="1"/>
</dbReference>
<dbReference type="GO" id="GO:0072583">
    <property type="term" value="P:clathrin-dependent endocytosis"/>
    <property type="evidence" value="ECO:0007669"/>
    <property type="project" value="TreeGrafter"/>
</dbReference>
<dbReference type="STRING" id="1684307.A0A316TZ14"/>
<feature type="region of interest" description="Disordered" evidence="1">
    <location>
        <begin position="434"/>
        <end position="635"/>
    </location>
</feature>
<dbReference type="GO" id="GO:0005737">
    <property type="term" value="C:cytoplasm"/>
    <property type="evidence" value="ECO:0007669"/>
    <property type="project" value="TreeGrafter"/>
</dbReference>
<feature type="compositionally biased region" description="Low complexity" evidence="1">
    <location>
        <begin position="606"/>
        <end position="624"/>
    </location>
</feature>
<proteinExistence type="predicted"/>
<dbReference type="InterPro" id="IPR001623">
    <property type="entry name" value="DnaJ_domain"/>
</dbReference>
<feature type="compositionally biased region" description="Low complexity" evidence="1">
    <location>
        <begin position="211"/>
        <end position="222"/>
    </location>
</feature>
<feature type="compositionally biased region" description="Low complexity" evidence="1">
    <location>
        <begin position="94"/>
        <end position="109"/>
    </location>
</feature>
<feature type="compositionally biased region" description="Polar residues" evidence="1">
    <location>
        <begin position="139"/>
        <end position="156"/>
    </location>
</feature>
<dbReference type="PANTHER" id="PTHR23172">
    <property type="entry name" value="AUXILIN/CYCLIN G-ASSOCIATED KINASE-RELATED"/>
    <property type="match status" value="1"/>
</dbReference>
<gene>
    <name evidence="3" type="ORF">BCV69DRAFT_285105</name>
</gene>
<dbReference type="InterPro" id="IPR036869">
    <property type="entry name" value="J_dom_sf"/>
</dbReference>
<dbReference type="Gene3D" id="1.25.40.10">
    <property type="entry name" value="Tetratricopeptide repeat domain"/>
    <property type="match status" value="1"/>
</dbReference>
<name>A0A316TZ14_9BASI</name>
<dbReference type="Pfam" id="PF22562">
    <property type="entry name" value="UBA_7"/>
    <property type="match status" value="1"/>
</dbReference>
<dbReference type="GeneID" id="37015014"/>
<evidence type="ECO:0000259" key="2">
    <source>
        <dbReference type="PROSITE" id="PS50030"/>
    </source>
</evidence>
<evidence type="ECO:0000313" key="4">
    <source>
        <dbReference type="Proteomes" id="UP000245942"/>
    </source>
</evidence>
<dbReference type="AlphaFoldDB" id="A0A316TZ14"/>
<feature type="compositionally biased region" description="Low complexity" evidence="1">
    <location>
        <begin position="56"/>
        <end position="70"/>
    </location>
</feature>
<feature type="compositionally biased region" description="Low complexity" evidence="1">
    <location>
        <begin position="825"/>
        <end position="835"/>
    </location>
</feature>